<gene>
    <name evidence="1" type="ORF">HH213_09485</name>
</gene>
<protein>
    <submittedName>
        <fullName evidence="1">Uncharacterized protein</fullName>
    </submittedName>
</protein>
<proteinExistence type="predicted"/>
<dbReference type="EMBL" id="CP051684">
    <property type="protein sequence ID" value="QJD90289.1"/>
    <property type="molecule type" value="Genomic_DNA"/>
</dbReference>
<accession>A0ABX6M8A0</accession>
<name>A0ABX6M8A0_9BURK</name>
<keyword evidence="2" id="KW-1185">Reference proteome</keyword>
<evidence type="ECO:0000313" key="2">
    <source>
        <dbReference type="Proteomes" id="UP000503117"/>
    </source>
</evidence>
<reference evidence="1 2" key="1">
    <citation type="submission" date="2020-04" db="EMBL/GenBank/DDBJ databases">
        <title>Genome sequencing of novel species.</title>
        <authorList>
            <person name="Heo J."/>
            <person name="Kim S.-J."/>
            <person name="Kim J.-S."/>
            <person name="Hong S.-B."/>
            <person name="Kwon S.-W."/>
        </authorList>
    </citation>
    <scope>NUCLEOTIDE SEQUENCE [LARGE SCALE GENOMIC DNA]</scope>
    <source>
        <strain evidence="1 2">AF9R3</strain>
    </source>
</reference>
<dbReference type="Proteomes" id="UP000503117">
    <property type="component" value="Chromosome"/>
</dbReference>
<dbReference type="RefSeq" id="WP_169112085.1">
    <property type="nucleotide sequence ID" value="NZ_CP051684.1"/>
</dbReference>
<organism evidence="1 2">
    <name type="scientific">Duganella dendranthematis</name>
    <dbReference type="NCBI Taxonomy" id="2728021"/>
    <lineage>
        <taxon>Bacteria</taxon>
        <taxon>Pseudomonadati</taxon>
        <taxon>Pseudomonadota</taxon>
        <taxon>Betaproteobacteria</taxon>
        <taxon>Burkholderiales</taxon>
        <taxon>Oxalobacteraceae</taxon>
        <taxon>Telluria group</taxon>
        <taxon>Duganella</taxon>
    </lineage>
</organism>
<evidence type="ECO:0000313" key="1">
    <source>
        <dbReference type="EMBL" id="QJD90289.1"/>
    </source>
</evidence>
<sequence>MAEKKKKDSAVTPSVSSYSTAKLPFETDELRTYLERFFNRLVENLLDGRQIKIGNFKWGIYWFYDYDNEPTAVIALSAV</sequence>